<feature type="region of interest" description="Disordered" evidence="2">
    <location>
        <begin position="140"/>
        <end position="169"/>
    </location>
</feature>
<evidence type="ECO:0000313" key="4">
    <source>
        <dbReference type="Proteomes" id="UP000663508"/>
    </source>
</evidence>
<dbReference type="RefSeq" id="WP_207182540.1">
    <property type="nucleotide sequence ID" value="NZ_AP024145.1"/>
</dbReference>
<accession>A0A8H8WSI6</accession>
<name>A0A8H8WSI6_9HYPH</name>
<sequence length="388" mass="41730">MATAATYDRPAIFRDAWARARQAAAKAAEPVRQFIGAGMRAAWAAAKGVLATPPAPAPVQLDLVEFIAALPPVAPAPRRFETGAYTTVTTPGADGEDEVTVLLTFSDGTMRTLGSVLIYSEDYDGPQAVLAEALRVIGHSEGSDATPPAETPAPQQSEPEPTTPEPLHLDLGRGRAVLDEKGLRFYGQVTGGGAHGPGIVSVATGFKSSDRMRWTDDRRSGSGRSGSVVWTLKPDRLYSLARVAYNSSRSADYYLSTFDGTLTELTLDEYRAACARLWPLEAHRAGEEEARRAEVEAARIEAERREVERLKAEAEARKAALADEAARIERDGQPAVEGLPSLTGSPKQVAYALKIRAAVQAKTPSDRALKTATTASYWIDNRRSVLWA</sequence>
<proteinExistence type="predicted"/>
<organism evidence="3 4">
    <name type="scientific">Methylobacterium indicum</name>
    <dbReference type="NCBI Taxonomy" id="1775910"/>
    <lineage>
        <taxon>Bacteria</taxon>
        <taxon>Pseudomonadati</taxon>
        <taxon>Pseudomonadota</taxon>
        <taxon>Alphaproteobacteria</taxon>
        <taxon>Hyphomicrobiales</taxon>
        <taxon>Methylobacteriaceae</taxon>
        <taxon>Methylobacterium</taxon>
    </lineage>
</organism>
<feature type="compositionally biased region" description="Low complexity" evidence="2">
    <location>
        <begin position="145"/>
        <end position="160"/>
    </location>
</feature>
<evidence type="ECO:0000256" key="1">
    <source>
        <dbReference type="SAM" id="Coils"/>
    </source>
</evidence>
<protein>
    <submittedName>
        <fullName evidence="3">Uncharacterized protein</fullName>
    </submittedName>
</protein>
<dbReference type="Proteomes" id="UP000663508">
    <property type="component" value="Chromosome"/>
</dbReference>
<reference evidence="3" key="1">
    <citation type="submission" date="2020-11" db="EMBL/GenBank/DDBJ databases">
        <title>Complete genome sequence of a novel pathogenic Methylobacterium strain isolated from rice in Vietnam.</title>
        <authorList>
            <person name="Lai K."/>
            <person name="Okazaki S."/>
            <person name="Higashi K."/>
            <person name="Mori H."/>
            <person name="Toyoda A."/>
            <person name="Kurokawa K."/>
        </authorList>
    </citation>
    <scope>NUCLEOTIDE SEQUENCE</scope>
    <source>
        <strain evidence="3">VL1</strain>
    </source>
</reference>
<keyword evidence="1" id="KW-0175">Coiled coil</keyword>
<feature type="coiled-coil region" evidence="1">
    <location>
        <begin position="283"/>
        <end position="331"/>
    </location>
</feature>
<gene>
    <name evidence="3" type="ORF">mvi_20150</name>
</gene>
<dbReference type="AlphaFoldDB" id="A0A8H8WSI6"/>
<evidence type="ECO:0000313" key="3">
    <source>
        <dbReference type="EMBL" id="BCM83554.1"/>
    </source>
</evidence>
<dbReference type="EMBL" id="AP024145">
    <property type="protein sequence ID" value="BCM83554.1"/>
    <property type="molecule type" value="Genomic_DNA"/>
</dbReference>
<evidence type="ECO:0000256" key="2">
    <source>
        <dbReference type="SAM" id="MobiDB-lite"/>
    </source>
</evidence>
<dbReference type="KEGG" id="mind:mvi_20150"/>